<protein>
    <submittedName>
        <fullName evidence="1">Uncharacterized protein</fullName>
    </submittedName>
</protein>
<gene>
    <name evidence="1" type="ORF">SAMN06269117_11366</name>
</gene>
<evidence type="ECO:0000313" key="1">
    <source>
        <dbReference type="EMBL" id="SMO59829.1"/>
    </source>
</evidence>
<accession>A0A521CK42</accession>
<dbReference type="EMBL" id="FXTM01000013">
    <property type="protein sequence ID" value="SMO59829.1"/>
    <property type="molecule type" value="Genomic_DNA"/>
</dbReference>
<reference evidence="1 2" key="1">
    <citation type="submission" date="2017-05" db="EMBL/GenBank/DDBJ databases">
        <authorList>
            <person name="Varghese N."/>
            <person name="Submissions S."/>
        </authorList>
    </citation>
    <scope>NUCLEOTIDE SEQUENCE [LARGE SCALE GENOMIC DNA]</scope>
    <source>
        <strain evidence="1 2">DSM 16304</strain>
    </source>
</reference>
<evidence type="ECO:0000313" key="2">
    <source>
        <dbReference type="Proteomes" id="UP000317315"/>
    </source>
</evidence>
<proteinExistence type="predicted"/>
<organism evidence="1 2">
    <name type="scientific">Balnearium lithotrophicum</name>
    <dbReference type="NCBI Taxonomy" id="223788"/>
    <lineage>
        <taxon>Bacteria</taxon>
        <taxon>Pseudomonadati</taxon>
        <taxon>Aquificota</taxon>
        <taxon>Aquificia</taxon>
        <taxon>Desulfurobacteriales</taxon>
        <taxon>Desulfurobacteriaceae</taxon>
        <taxon>Balnearium</taxon>
    </lineage>
</organism>
<dbReference type="AlphaFoldDB" id="A0A521CK42"/>
<sequence>MDTKELESARKDFFNFIKRLLKIKGKPKIRVYGNAPIIGILNEEEITYSLSKLSVFQIRRTEDYSLNERGNLKRVKVLEIRLLCGDPCYEKWVTLWKRFWGMEV</sequence>
<dbReference type="Proteomes" id="UP000317315">
    <property type="component" value="Unassembled WGS sequence"/>
</dbReference>
<dbReference type="RefSeq" id="WP_142935623.1">
    <property type="nucleotide sequence ID" value="NZ_FXTM01000013.1"/>
</dbReference>
<keyword evidence="2" id="KW-1185">Reference proteome</keyword>
<name>A0A521CK42_9BACT</name>